<accession>A0A7W3TP96</accession>
<name>A0A7W3TP96_9GAMM</name>
<feature type="transmembrane region" description="Helical" evidence="1">
    <location>
        <begin position="21"/>
        <end position="45"/>
    </location>
</feature>
<dbReference type="Pfam" id="PF07811">
    <property type="entry name" value="TadE"/>
    <property type="match status" value="1"/>
</dbReference>
<evidence type="ECO:0000256" key="1">
    <source>
        <dbReference type="SAM" id="Phobius"/>
    </source>
</evidence>
<keyword evidence="1" id="KW-1133">Transmembrane helix</keyword>
<protein>
    <submittedName>
        <fullName evidence="3">Pilus assembly protein</fullName>
    </submittedName>
</protein>
<sequence>MNRSIDRNVGGRGVGPRLQRGQALAELAILAVLLVPLFLLIPMLGKYAHTRQVAQQAARAAVWEATVVDGYDWNGTLKNTAWRNKQRQLLIDRHFAMGDTRIASQAAQAQDTAAVDAPMMGTFSGKPLLTRGDFVLAPYTNGSAGAISKLLEGPGSLLEKLPGEFPPNKHGLVTAKVEVRPRNLETRQGTAATFLKPFDAIDLVMTSEQALLADTWGASGNGHLDAGSAFRNNRRVRDQVRTLVPSAYLGDSIGEVLEKLEPMEKVPLIGVPFRIRPGYIEPDIVPRDRLKPYRP</sequence>
<evidence type="ECO:0000313" key="4">
    <source>
        <dbReference type="Proteomes" id="UP000523196"/>
    </source>
</evidence>
<feature type="domain" description="TadE-like" evidence="2">
    <location>
        <begin position="21"/>
        <end position="62"/>
    </location>
</feature>
<keyword evidence="1" id="KW-0812">Transmembrane</keyword>
<dbReference type="InterPro" id="IPR012495">
    <property type="entry name" value="TadE-like_dom"/>
</dbReference>
<keyword evidence="1" id="KW-0472">Membrane</keyword>
<keyword evidence="4" id="KW-1185">Reference proteome</keyword>
<dbReference type="AlphaFoldDB" id="A0A7W3TP96"/>
<dbReference type="EMBL" id="JACHTF010000021">
    <property type="protein sequence ID" value="MBB1061988.1"/>
    <property type="molecule type" value="Genomic_DNA"/>
</dbReference>
<evidence type="ECO:0000259" key="2">
    <source>
        <dbReference type="Pfam" id="PF07811"/>
    </source>
</evidence>
<comment type="caution">
    <text evidence="3">The sequence shown here is derived from an EMBL/GenBank/DDBJ whole genome shotgun (WGS) entry which is preliminary data.</text>
</comment>
<evidence type="ECO:0000313" key="3">
    <source>
        <dbReference type="EMBL" id="MBB1061988.1"/>
    </source>
</evidence>
<organism evidence="3 4">
    <name type="scientific">Marilutibacter spongiae</name>
    <dbReference type="NCBI Taxonomy" id="2025720"/>
    <lineage>
        <taxon>Bacteria</taxon>
        <taxon>Pseudomonadati</taxon>
        <taxon>Pseudomonadota</taxon>
        <taxon>Gammaproteobacteria</taxon>
        <taxon>Lysobacterales</taxon>
        <taxon>Lysobacteraceae</taxon>
        <taxon>Marilutibacter</taxon>
    </lineage>
</organism>
<proteinExistence type="predicted"/>
<dbReference type="RefSeq" id="WP_182688745.1">
    <property type="nucleotide sequence ID" value="NZ_JACHTF010000021.1"/>
</dbReference>
<dbReference type="Proteomes" id="UP000523196">
    <property type="component" value="Unassembled WGS sequence"/>
</dbReference>
<gene>
    <name evidence="3" type="ORF">H4F98_15550</name>
</gene>
<reference evidence="3 4" key="1">
    <citation type="submission" date="2020-08" db="EMBL/GenBank/DDBJ databases">
        <authorList>
            <person name="Xu S."/>
            <person name="Li A."/>
        </authorList>
    </citation>
    <scope>NUCLEOTIDE SEQUENCE [LARGE SCALE GENOMIC DNA]</scope>
    <source>
        <strain evidence="3 4">119BY6-57</strain>
    </source>
</reference>